<dbReference type="RefSeq" id="WP_194446732.1">
    <property type="nucleotide sequence ID" value="NZ_CP063849.1"/>
</dbReference>
<dbReference type="AlphaFoldDB" id="A0A7S7NK42"/>
<accession>A0A7S7NK42</accession>
<feature type="transmembrane region" description="Helical" evidence="1">
    <location>
        <begin position="6"/>
        <end position="26"/>
    </location>
</feature>
<name>A0A7S7NK42_PALFE</name>
<keyword evidence="1" id="KW-1133">Transmembrane helix</keyword>
<keyword evidence="3" id="KW-1185">Reference proteome</keyword>
<evidence type="ECO:0000313" key="3">
    <source>
        <dbReference type="Proteomes" id="UP000593892"/>
    </source>
</evidence>
<feature type="transmembrane region" description="Helical" evidence="1">
    <location>
        <begin position="129"/>
        <end position="149"/>
    </location>
</feature>
<reference evidence="2 3" key="1">
    <citation type="submission" date="2020-10" db="EMBL/GenBank/DDBJ databases">
        <title>Complete genome sequence of Paludibaculum fermentans P105T, a facultatively anaerobic acidobacterium capable of dissimilatory Fe(III) reduction.</title>
        <authorList>
            <person name="Dedysh S.N."/>
            <person name="Beletsky A.V."/>
            <person name="Kulichevskaya I.S."/>
            <person name="Mardanov A.V."/>
            <person name="Ravin N.V."/>
        </authorList>
    </citation>
    <scope>NUCLEOTIDE SEQUENCE [LARGE SCALE GENOMIC DNA]</scope>
    <source>
        <strain evidence="2 3">P105</strain>
    </source>
</reference>
<feature type="transmembrane region" description="Helical" evidence="1">
    <location>
        <begin position="185"/>
        <end position="207"/>
    </location>
</feature>
<feature type="transmembrane region" description="Helical" evidence="1">
    <location>
        <begin position="98"/>
        <end position="117"/>
    </location>
</feature>
<keyword evidence="1" id="KW-0812">Transmembrane</keyword>
<feature type="transmembrane region" description="Helical" evidence="1">
    <location>
        <begin position="68"/>
        <end position="86"/>
    </location>
</feature>
<protein>
    <submittedName>
        <fullName evidence="2">Uncharacterized protein</fullName>
    </submittedName>
</protein>
<sequence>MNSDTFYFALACFALLCYAYLLHLILKGPIRPYVALFIDLIVLFLTNVAELALYGADIYPKVFYIDDMFRQAIVFILVISLVYYALTSKGDKRSLGRWLIIGATLLAAIFISYALLHSTNGFIRPMTNAVRNLSVTAMVMNLILWMLLLSSRTLDRRLLTVTSGLGVQMAGEAIGQSLRLMAKSLIPFSNFVLIASHFLCLAIWISAFRQKPRPAAPSAPSRP</sequence>
<keyword evidence="1" id="KW-0472">Membrane</keyword>
<organism evidence="2 3">
    <name type="scientific">Paludibaculum fermentans</name>
    <dbReference type="NCBI Taxonomy" id="1473598"/>
    <lineage>
        <taxon>Bacteria</taxon>
        <taxon>Pseudomonadati</taxon>
        <taxon>Acidobacteriota</taxon>
        <taxon>Terriglobia</taxon>
        <taxon>Bryobacterales</taxon>
        <taxon>Bryobacteraceae</taxon>
        <taxon>Paludibaculum</taxon>
    </lineage>
</organism>
<dbReference type="Proteomes" id="UP000593892">
    <property type="component" value="Chromosome"/>
</dbReference>
<dbReference type="EMBL" id="CP063849">
    <property type="protein sequence ID" value="QOY85062.1"/>
    <property type="molecule type" value="Genomic_DNA"/>
</dbReference>
<gene>
    <name evidence="2" type="ORF">IRI77_19645</name>
</gene>
<feature type="transmembrane region" description="Helical" evidence="1">
    <location>
        <begin position="33"/>
        <end position="56"/>
    </location>
</feature>
<evidence type="ECO:0000313" key="2">
    <source>
        <dbReference type="EMBL" id="QOY85062.1"/>
    </source>
</evidence>
<proteinExistence type="predicted"/>
<dbReference type="KEGG" id="pfer:IRI77_19645"/>
<evidence type="ECO:0000256" key="1">
    <source>
        <dbReference type="SAM" id="Phobius"/>
    </source>
</evidence>